<gene>
    <name evidence="9" type="primary">ugpE</name>
    <name evidence="9" type="ORF">ESOMN_v1c01790</name>
</gene>
<comment type="subcellular location">
    <subcellularLocation>
        <location evidence="1 7">Cell membrane</location>
        <topology evidence="1 7">Multi-pass membrane protein</topology>
    </subcellularLocation>
</comment>
<dbReference type="SUPFAM" id="SSF161098">
    <property type="entry name" value="MetI-like"/>
    <property type="match status" value="1"/>
</dbReference>
<evidence type="ECO:0000313" key="10">
    <source>
        <dbReference type="Proteomes" id="UP000232230"/>
    </source>
</evidence>
<evidence type="ECO:0000256" key="7">
    <source>
        <dbReference type="RuleBase" id="RU363032"/>
    </source>
</evidence>
<accession>A0A2K8NXU4</accession>
<organism evidence="9 10">
    <name type="scientific">Williamsoniiplasma somnilux</name>
    <dbReference type="NCBI Taxonomy" id="215578"/>
    <lineage>
        <taxon>Bacteria</taxon>
        <taxon>Bacillati</taxon>
        <taxon>Mycoplasmatota</taxon>
        <taxon>Mollicutes</taxon>
        <taxon>Entomoplasmatales</taxon>
        <taxon>Williamsoniiplasma</taxon>
    </lineage>
</organism>
<dbReference type="PANTHER" id="PTHR43744:SF12">
    <property type="entry name" value="ABC TRANSPORTER PERMEASE PROTEIN MG189-RELATED"/>
    <property type="match status" value="1"/>
</dbReference>
<evidence type="ECO:0000313" key="9">
    <source>
        <dbReference type="EMBL" id="ATZ18564.1"/>
    </source>
</evidence>
<dbReference type="PROSITE" id="PS50928">
    <property type="entry name" value="ABC_TM1"/>
    <property type="match status" value="1"/>
</dbReference>
<keyword evidence="4 7" id="KW-0812">Transmembrane</keyword>
<feature type="transmembrane region" description="Helical" evidence="7">
    <location>
        <begin position="265"/>
        <end position="286"/>
    </location>
</feature>
<evidence type="ECO:0000256" key="4">
    <source>
        <dbReference type="ARBA" id="ARBA00022692"/>
    </source>
</evidence>
<feature type="transmembrane region" description="Helical" evidence="7">
    <location>
        <begin position="129"/>
        <end position="150"/>
    </location>
</feature>
<dbReference type="RefSeq" id="WP_024863750.1">
    <property type="nucleotide sequence ID" value="NZ_CP024965.1"/>
</dbReference>
<keyword evidence="3" id="KW-1003">Cell membrane</keyword>
<dbReference type="Pfam" id="PF00528">
    <property type="entry name" value="BPD_transp_1"/>
    <property type="match status" value="1"/>
</dbReference>
<keyword evidence="2 7" id="KW-0813">Transport</keyword>
<dbReference type="InterPro" id="IPR000515">
    <property type="entry name" value="MetI-like"/>
</dbReference>
<dbReference type="GO" id="GO:0055085">
    <property type="term" value="P:transmembrane transport"/>
    <property type="evidence" value="ECO:0007669"/>
    <property type="project" value="InterPro"/>
</dbReference>
<dbReference type="PANTHER" id="PTHR43744">
    <property type="entry name" value="ABC TRANSPORTER PERMEASE PROTEIN MG189-RELATED-RELATED"/>
    <property type="match status" value="1"/>
</dbReference>
<feature type="transmembrane region" description="Helical" evidence="7">
    <location>
        <begin position="232"/>
        <end position="253"/>
    </location>
</feature>
<dbReference type="CDD" id="cd06261">
    <property type="entry name" value="TM_PBP2"/>
    <property type="match status" value="1"/>
</dbReference>
<evidence type="ECO:0000259" key="8">
    <source>
        <dbReference type="PROSITE" id="PS50928"/>
    </source>
</evidence>
<dbReference type="InterPro" id="IPR035906">
    <property type="entry name" value="MetI-like_sf"/>
</dbReference>
<name>A0A2K8NXU4_9MOLU</name>
<evidence type="ECO:0000256" key="6">
    <source>
        <dbReference type="ARBA" id="ARBA00023136"/>
    </source>
</evidence>
<dbReference type="Gene3D" id="1.10.3720.10">
    <property type="entry name" value="MetI-like"/>
    <property type="match status" value="1"/>
</dbReference>
<evidence type="ECO:0000256" key="1">
    <source>
        <dbReference type="ARBA" id="ARBA00004651"/>
    </source>
</evidence>
<dbReference type="KEGG" id="esx:ESOMN_v1c01790"/>
<feature type="transmembrane region" description="Helical" evidence="7">
    <location>
        <begin position="380"/>
        <end position="399"/>
    </location>
</feature>
<dbReference type="GO" id="GO:0005886">
    <property type="term" value="C:plasma membrane"/>
    <property type="evidence" value="ECO:0007669"/>
    <property type="project" value="UniProtKB-SubCell"/>
</dbReference>
<dbReference type="AlphaFoldDB" id="A0A2K8NXU4"/>
<feature type="transmembrane region" description="Helical" evidence="7">
    <location>
        <begin position="201"/>
        <end position="225"/>
    </location>
</feature>
<keyword evidence="5 7" id="KW-1133">Transmembrane helix</keyword>
<comment type="similarity">
    <text evidence="7">Belongs to the binding-protein-dependent transport system permease family.</text>
</comment>
<dbReference type="EMBL" id="CP024965">
    <property type="protein sequence ID" value="ATZ18564.1"/>
    <property type="molecule type" value="Genomic_DNA"/>
</dbReference>
<reference evidence="9 10" key="1">
    <citation type="submission" date="2017-11" db="EMBL/GenBank/DDBJ databases">
        <title>Genome sequence of Entomoplasma somnilux PYAN-1 (ATCC 49194).</title>
        <authorList>
            <person name="Lo W.-S."/>
            <person name="Gasparich G.E."/>
            <person name="Kuo C.-H."/>
        </authorList>
    </citation>
    <scope>NUCLEOTIDE SEQUENCE [LARGE SCALE GENOMIC DNA]</scope>
    <source>
        <strain evidence="9 10">PYAN-1</strain>
    </source>
</reference>
<feature type="transmembrane region" description="Helical" evidence="7">
    <location>
        <begin position="307"/>
        <end position="330"/>
    </location>
</feature>
<evidence type="ECO:0000256" key="5">
    <source>
        <dbReference type="ARBA" id="ARBA00022989"/>
    </source>
</evidence>
<feature type="domain" description="ABC transmembrane type-1" evidence="8">
    <location>
        <begin position="197"/>
        <end position="399"/>
    </location>
</feature>
<evidence type="ECO:0000256" key="3">
    <source>
        <dbReference type="ARBA" id="ARBA00022475"/>
    </source>
</evidence>
<proteinExistence type="inferred from homology"/>
<dbReference type="Proteomes" id="UP000232230">
    <property type="component" value="Chromosome"/>
</dbReference>
<keyword evidence="10" id="KW-1185">Reference proteome</keyword>
<sequence length="415" mass="47716">MQKNNEIKTFEKIEIKIREDYIENKKNIKSSFDNKIANQNNKLSKRSLKEERFVSLKNNLEKYKDNVRDYYFNGLKAWFVLMQLSFVMRSLRFHYHITNFWFIKSVNRKIMFTASMAGESLGKKILGNFIKTVFILIMMIVFLFPFYWMISVSFRSSDEITEGIKGSMSLWPKEWTWDAYDFLFNNPNAKISIGSAIGSSFLIAIISTIVQIFVSLLGGFGLSYINSRYKEVFIMIILATMMLPGEALLIGQYMIITDLQLKNTLIALIIPFIGNAFTIYMFKNAFDSINDSVKKAAKVDGLSNWQFFIKIAIPYVRATIFTAILISFIASWNSILWPTMVIKQDSQFVTLPMILWQIMQSSGISGDVWNMDGSLDPQNLKMAASIVAILPMFIIFVFTKKYLVKGITSNSGAKE</sequence>
<keyword evidence="6 7" id="KW-0472">Membrane</keyword>
<evidence type="ECO:0000256" key="2">
    <source>
        <dbReference type="ARBA" id="ARBA00022448"/>
    </source>
</evidence>
<protein>
    <submittedName>
        <fullName evidence="9">sn-glycerol-3-phosphate ABC transporter permease</fullName>
    </submittedName>
</protein>